<dbReference type="InterPro" id="IPR022385">
    <property type="entry name" value="Rhs_assc_core"/>
</dbReference>
<evidence type="ECO:0000313" key="2">
    <source>
        <dbReference type="Proteomes" id="UP000318053"/>
    </source>
</evidence>
<dbReference type="Gene3D" id="2.180.10.10">
    <property type="entry name" value="RHS repeat-associated core"/>
    <property type="match status" value="2"/>
</dbReference>
<organism evidence="1 2">
    <name type="scientific">Allorhodopirellula solitaria</name>
    <dbReference type="NCBI Taxonomy" id="2527987"/>
    <lineage>
        <taxon>Bacteria</taxon>
        <taxon>Pseudomonadati</taxon>
        <taxon>Planctomycetota</taxon>
        <taxon>Planctomycetia</taxon>
        <taxon>Pirellulales</taxon>
        <taxon>Pirellulaceae</taxon>
        <taxon>Allorhodopirellula</taxon>
    </lineage>
</organism>
<evidence type="ECO:0000313" key="1">
    <source>
        <dbReference type="EMBL" id="TWT56002.1"/>
    </source>
</evidence>
<dbReference type="Proteomes" id="UP000318053">
    <property type="component" value="Unassembled WGS sequence"/>
</dbReference>
<keyword evidence="2" id="KW-1185">Reference proteome</keyword>
<sequence length="1223" mass="134721">MRRRNRSVSPGGTITLTTFDARGQTTGMFIGTNDNGATDSDPTGGGAMGNNMVPVQSLIYDGGDDGGDGNLTRSVDFVDALNTRATDFVYDWRNRQTDINGELDRFTRRTYDNLNQVIRVDGYDTSASGNLISRRETRFDNRRRAYQSIRYAVDPSTGTVGNSLTDNTWFDAVGNQVKTLPAGGGEAFTKRTFNGLGWNTATYTGFGDDSSYADVFTVAGDVVLQQVETAQDDAGNVIQTTQRDRYHNAPASQAGALGSPSLTPNARVMYTATYPDPIGRTIAGAAYGTAGGAGFIRSATIPASSDTVLVSRQAFSPAGDLRDTTDPAGKVMRVNQDDAGRDVELINNYVASPGTPSSSTSCAPSNDVNQTVLTTYTPDGNTETITAVNAETGDQVTQYIHGTTLATSAIATSHLLSQEIYPDSAGPADRITHTYNRQSEKTSLTDQNGTVRQFERDALGRPTQDRVTTLGAGVDGSVRRIERAYDVRSNTVRITSFDNAAVGSGSVVNEVTFEFNDFSQSIDSGQAHHDTVHPSATPSVKMNYTDGSANTIRPTSITYPNGRTITRNYGTTGSITDKFNQVSSLIDDDSIVLAEYEYMGLSTFVQQTSPQPDLRYTLISPTLSTDPDTGDIYSGLDRFGRVKDVRWRDVSAGTDLSRIEYGYDRASNRTWRENPSDPNREHDWLYAYDGLHRLSSAERGHLNSEHTALINDQFSQCWSLDPTGNWKEFQQDDNADGTADLVQTRTANAVNEITGIANTTGAAWATPTYDPNGNSLVQPRPDLGPGASMTATYDAWNRMTRLVDNDTSNVLLENQFDGRNFRIVAKEYASGILARTRDYYFTDAWQCVEEHVDTSNTPRRQYVWGMRYIDDLVLRDRDISPSGGILGERMFYLADANWNTTAIVSDSGSVQERYEYDPYGNLGVFEANFAPRAVSTYGVHYTYTSREWTPDAGLYYFRNRWYDAQLGRFSSRDPIGYMDGPSQYVYVQNQPSNRVDPGGLVSGALPSGEMGVSDLWDFPKFAWHYYFGGGRPYSVDAEDMSVFIAGSSNAMGALRGMARKSAFDSVGACNSSVQVHGNTRMKGFGLNVPKGSIWAFFQDKYILNTGAADASWSCTVQRSCCSDGKSTKQLTLSCKVNVQYRDRFANPFDIGGEYHEHDPIKYQKCLDDCDRGHKRNTIKWFNCRKRCYERNPLTERFGAAAFNIFGEHSESFKESFDFPCCGE</sequence>
<dbReference type="EMBL" id="SJPK01000018">
    <property type="protein sequence ID" value="TWT56002.1"/>
    <property type="molecule type" value="Genomic_DNA"/>
</dbReference>
<dbReference type="AlphaFoldDB" id="A0A5C5X1B0"/>
<dbReference type="NCBIfam" id="TIGR03696">
    <property type="entry name" value="Rhs_assc_core"/>
    <property type="match status" value="1"/>
</dbReference>
<dbReference type="PANTHER" id="PTHR32305">
    <property type="match status" value="1"/>
</dbReference>
<comment type="caution">
    <text evidence="1">The sequence shown here is derived from an EMBL/GenBank/DDBJ whole genome shotgun (WGS) entry which is preliminary data.</text>
</comment>
<gene>
    <name evidence="1" type="primary">wapA_4</name>
    <name evidence="1" type="ORF">CA85_45930</name>
</gene>
<proteinExistence type="predicted"/>
<dbReference type="GO" id="GO:0016787">
    <property type="term" value="F:hydrolase activity"/>
    <property type="evidence" value="ECO:0007669"/>
    <property type="project" value="UniProtKB-KW"/>
</dbReference>
<keyword evidence="1" id="KW-0378">Hydrolase</keyword>
<name>A0A5C5X1B0_9BACT</name>
<reference evidence="1 2" key="1">
    <citation type="submission" date="2019-02" db="EMBL/GenBank/DDBJ databases">
        <title>Deep-cultivation of Planctomycetes and their phenomic and genomic characterization uncovers novel biology.</title>
        <authorList>
            <person name="Wiegand S."/>
            <person name="Jogler M."/>
            <person name="Boedeker C."/>
            <person name="Pinto D."/>
            <person name="Vollmers J."/>
            <person name="Rivas-Marin E."/>
            <person name="Kohn T."/>
            <person name="Peeters S.H."/>
            <person name="Heuer A."/>
            <person name="Rast P."/>
            <person name="Oberbeckmann S."/>
            <person name="Bunk B."/>
            <person name="Jeske O."/>
            <person name="Meyerdierks A."/>
            <person name="Storesund J.E."/>
            <person name="Kallscheuer N."/>
            <person name="Luecker S."/>
            <person name="Lage O.M."/>
            <person name="Pohl T."/>
            <person name="Merkel B.J."/>
            <person name="Hornburger P."/>
            <person name="Mueller R.-W."/>
            <person name="Bruemmer F."/>
            <person name="Labrenz M."/>
            <person name="Spormann A.M."/>
            <person name="Op Den Camp H."/>
            <person name="Overmann J."/>
            <person name="Amann R."/>
            <person name="Jetten M.S.M."/>
            <person name="Mascher T."/>
            <person name="Medema M.H."/>
            <person name="Devos D.P."/>
            <person name="Kaster A.-K."/>
            <person name="Ovreas L."/>
            <person name="Rohde M."/>
            <person name="Galperin M.Y."/>
            <person name="Jogler C."/>
        </authorList>
    </citation>
    <scope>NUCLEOTIDE SEQUENCE [LARGE SCALE GENOMIC DNA]</scope>
    <source>
        <strain evidence="1 2">CA85</strain>
    </source>
</reference>
<dbReference type="InterPro" id="IPR050708">
    <property type="entry name" value="T6SS_VgrG/RHS"/>
</dbReference>
<dbReference type="PANTHER" id="PTHR32305:SF15">
    <property type="entry name" value="PROTEIN RHSA-RELATED"/>
    <property type="match status" value="1"/>
</dbReference>
<dbReference type="OrthoDB" id="212671at2"/>
<dbReference type="RefSeq" id="WP_146393422.1">
    <property type="nucleotide sequence ID" value="NZ_SJPK01000018.1"/>
</dbReference>
<dbReference type="EC" id="3.1.-.-" evidence="1"/>
<protein>
    <submittedName>
        <fullName evidence="1">tRNA(Glu)-specific nuclease WapA</fullName>
        <ecNumber evidence="1">3.1.-.-</ecNumber>
    </submittedName>
</protein>
<accession>A0A5C5X1B0</accession>